<comment type="caution">
    <text evidence="1">The sequence shown here is derived from an EMBL/GenBank/DDBJ whole genome shotgun (WGS) entry which is preliminary data.</text>
</comment>
<evidence type="ECO:0000313" key="2">
    <source>
        <dbReference type="Proteomes" id="UP000555828"/>
    </source>
</evidence>
<reference evidence="1 2" key="1">
    <citation type="submission" date="2020-08" db="EMBL/GenBank/DDBJ databases">
        <title>Genomic Encyclopedia of Type Strains, Phase IV (KMG-IV): sequencing the most valuable type-strain genomes for metagenomic binning, comparative biology and taxonomic classification.</title>
        <authorList>
            <person name="Goeker M."/>
        </authorList>
    </citation>
    <scope>NUCLEOTIDE SEQUENCE [LARGE SCALE GENOMIC DNA]</scope>
    <source>
        <strain evidence="1 2">DSM 13481</strain>
    </source>
</reference>
<sequence>MKKTLFTILILFALFSSIDFAVTIYPLVNRLNVEANQKTIELTINVANNSPSIADVDVEISDFVIEGSKYLYDIPNYAFSIKDWITIESTHLILQPGQSIDYPIKINIPSGFKGAQAFGAIHFKQKGKQSEVFETIFDYISLIILDFPTVKNIKAQIQDVSIYDLTTTASKTLIDKYGNFGTVIDINVKNNGNAVLALNGEMRLISREINRIITSIPLNSNNFVVFPDRANNFEFFIPYVLPKGDFEIQMDGISQNVRVTAFKKLKIEGKSSDRVAVMIDPEIILINVKRTIENLKITIQNLSPLSTEFGLSTISKALNILPGKIRLSPYSKINGFVKFDSRLEKLKDGDNVFKINIDSENEISLFKNPKIVLRYGNLEPNIDSLITDVSTNTFALNVKNTGNTIVTFKVIRTEKLQSNDLTNEIILFPGEIKKVFLEIPYNEIIKNSTFIMYKIYGETDYKYKKNIGDVRK</sequence>
<organism evidence="1 2">
    <name type="scientific">Thermosipho japonicus</name>
    <dbReference type="NCBI Taxonomy" id="90323"/>
    <lineage>
        <taxon>Bacteria</taxon>
        <taxon>Thermotogati</taxon>
        <taxon>Thermotogota</taxon>
        <taxon>Thermotogae</taxon>
        <taxon>Thermotogales</taxon>
        <taxon>Fervidobacteriaceae</taxon>
        <taxon>Thermosipho</taxon>
    </lineage>
</organism>
<dbReference type="RefSeq" id="WP_184618582.1">
    <property type="nucleotide sequence ID" value="NZ_JACHEX010000001.1"/>
</dbReference>
<proteinExistence type="predicted"/>
<evidence type="ECO:0000313" key="1">
    <source>
        <dbReference type="EMBL" id="MBB6061829.1"/>
    </source>
</evidence>
<gene>
    <name evidence="1" type="ORF">HNP65_000251</name>
</gene>
<accession>A0A841GQE2</accession>
<dbReference type="AlphaFoldDB" id="A0A841GQE2"/>
<dbReference type="Proteomes" id="UP000555828">
    <property type="component" value="Unassembled WGS sequence"/>
</dbReference>
<name>A0A841GQE2_9BACT</name>
<protein>
    <submittedName>
        <fullName evidence="1">Uncharacterized protein</fullName>
    </submittedName>
</protein>
<dbReference type="EMBL" id="JACHEX010000001">
    <property type="protein sequence ID" value="MBB6061829.1"/>
    <property type="molecule type" value="Genomic_DNA"/>
</dbReference>
<keyword evidence="2" id="KW-1185">Reference proteome</keyword>